<gene>
    <name evidence="1" type="ORF">IWW38_000643</name>
</gene>
<reference evidence="1" key="1">
    <citation type="submission" date="2022-07" db="EMBL/GenBank/DDBJ databases">
        <title>Phylogenomic reconstructions and comparative analyses of Kickxellomycotina fungi.</title>
        <authorList>
            <person name="Reynolds N.K."/>
            <person name="Stajich J.E."/>
            <person name="Barry K."/>
            <person name="Grigoriev I.V."/>
            <person name="Crous P."/>
            <person name="Smith M.E."/>
        </authorList>
    </citation>
    <scope>NUCLEOTIDE SEQUENCE</scope>
    <source>
        <strain evidence="1">CBS 190363</strain>
    </source>
</reference>
<keyword evidence="2" id="KW-1185">Reference proteome</keyword>
<evidence type="ECO:0000313" key="1">
    <source>
        <dbReference type="EMBL" id="KAJ2900223.1"/>
    </source>
</evidence>
<dbReference type="Proteomes" id="UP001139981">
    <property type="component" value="Unassembled WGS sequence"/>
</dbReference>
<name>A0ACC1M8L5_9FUNG</name>
<sequence length="218" mass="24617">MGKTNYAKGMYIQPVVGPAVTYVADFTKVQIRCRNDNGSSPTTPYLCVTAGSTISTFWHRRNALPDDIMIVYSHIGPCMFYLGKVTPNPDDIKWFKIYELGYNKDTKKWCSEVARDNHGRMDIVIPKDIENGRYLLRTELLTLQNAQKPMGAQFYPNCVQIHITGANNKFLDPPPEYVSFPGVYQPNDTGILYNLRKDGGMTYQIPGPPVYPPVKNPS</sequence>
<organism evidence="1 2">
    <name type="scientific">Coemansia aciculifera</name>
    <dbReference type="NCBI Taxonomy" id="417176"/>
    <lineage>
        <taxon>Eukaryota</taxon>
        <taxon>Fungi</taxon>
        <taxon>Fungi incertae sedis</taxon>
        <taxon>Zoopagomycota</taxon>
        <taxon>Kickxellomycotina</taxon>
        <taxon>Kickxellomycetes</taxon>
        <taxon>Kickxellales</taxon>
        <taxon>Kickxellaceae</taxon>
        <taxon>Coemansia</taxon>
    </lineage>
</organism>
<protein>
    <submittedName>
        <fullName evidence="1">Uncharacterized protein</fullName>
    </submittedName>
</protein>
<evidence type="ECO:0000313" key="2">
    <source>
        <dbReference type="Proteomes" id="UP001139981"/>
    </source>
</evidence>
<accession>A0ACC1M8L5</accession>
<proteinExistence type="predicted"/>
<comment type="caution">
    <text evidence="1">The sequence shown here is derived from an EMBL/GenBank/DDBJ whole genome shotgun (WGS) entry which is preliminary data.</text>
</comment>
<dbReference type="EMBL" id="JANBVB010000009">
    <property type="protein sequence ID" value="KAJ2900223.1"/>
    <property type="molecule type" value="Genomic_DNA"/>
</dbReference>